<dbReference type="EMBL" id="CP009920">
    <property type="protein sequence ID" value="AJI23702.1"/>
    <property type="molecule type" value="Genomic_DNA"/>
</dbReference>
<dbReference type="RefSeq" id="WP_034653938.1">
    <property type="nucleotide sequence ID" value="NZ_BCVB01000007.1"/>
</dbReference>
<evidence type="ECO:0000313" key="2">
    <source>
        <dbReference type="Proteomes" id="UP000031829"/>
    </source>
</evidence>
<dbReference type="KEGG" id="bmeg:BG04_3322"/>
<reference evidence="1 2" key="1">
    <citation type="journal article" date="2015" name="Genome Announc.">
        <title>Complete genome sequences for 35 biothreat assay-relevant bacillus species.</title>
        <authorList>
            <person name="Johnson S.L."/>
            <person name="Daligault H.E."/>
            <person name="Davenport K.W."/>
            <person name="Jaissle J."/>
            <person name="Frey K.G."/>
            <person name="Ladner J.T."/>
            <person name="Broomall S.M."/>
            <person name="Bishop-Lilly K.A."/>
            <person name="Bruce D.C."/>
            <person name="Gibbons H.S."/>
            <person name="Coyne S.R."/>
            <person name="Lo C.C."/>
            <person name="Meincke L."/>
            <person name="Munk A.C."/>
            <person name="Koroleva G.I."/>
            <person name="Rosenzweig C.N."/>
            <person name="Palacios G.F."/>
            <person name="Redden C.L."/>
            <person name="Minogue T.D."/>
            <person name="Chain P.S."/>
        </authorList>
    </citation>
    <scope>NUCLEOTIDE SEQUENCE [LARGE SCALE GENOMIC DNA]</scope>
    <source>
        <strain evidence="2">ATCC 14581 / DSM 32 / JCM 2506 / NBRC 15308 / NCIMB 9376 / NCTC 10342 / NRRL B-14308 / VKM B-512</strain>
    </source>
</reference>
<dbReference type="AlphaFoldDB" id="A0A0B6ARC7"/>
<dbReference type="Pfam" id="PF13789">
    <property type="entry name" value="DUF4181"/>
    <property type="match status" value="1"/>
</dbReference>
<dbReference type="Proteomes" id="UP000031829">
    <property type="component" value="Chromosome"/>
</dbReference>
<evidence type="ECO:0000313" key="1">
    <source>
        <dbReference type="EMBL" id="AJI23702.1"/>
    </source>
</evidence>
<organism evidence="1 2">
    <name type="scientific">Priestia megaterium (strain ATCC 14581 / DSM 32 / CCUG 1817 / JCM 2506 / NBRC 15308 / NCIMB 9376 / NCTC 10342 / NRRL B-14308 / VKM B-512 / Ford 19)</name>
    <name type="common">Bacillus megaterium</name>
    <dbReference type="NCBI Taxonomy" id="1348623"/>
    <lineage>
        <taxon>Bacteria</taxon>
        <taxon>Bacillati</taxon>
        <taxon>Bacillota</taxon>
        <taxon>Bacilli</taxon>
        <taxon>Bacillales</taxon>
        <taxon>Bacillaceae</taxon>
        <taxon>Priestia</taxon>
    </lineage>
</organism>
<dbReference type="InterPro" id="IPR025441">
    <property type="entry name" value="DUF4181"/>
</dbReference>
<dbReference type="HOGENOM" id="CLU_2080040_0_0_9"/>
<sequence length="117" mass="13880">MYILIMLVAAAVVVDFILRKVLDIPRSKFWGKYEYESLALERWDKYVMVAFVLFLILDMIFMVVETYIVSFLFLVVNILLKSIDEWKYKQETKEYVTSFVQMGFFFTAFVLLASGRI</sequence>
<protein>
    <recommendedName>
        <fullName evidence="3">DUF4181 domain-containing protein</fullName>
    </recommendedName>
</protein>
<accession>A0A0B6ARC7</accession>
<evidence type="ECO:0008006" key="3">
    <source>
        <dbReference type="Google" id="ProtNLM"/>
    </source>
</evidence>
<proteinExistence type="predicted"/>
<gene>
    <name evidence="1" type="ORF">BG04_3322</name>
</gene>
<name>A0A0B6ARC7_PRIM2</name>
<dbReference type="GeneID" id="93641383"/>